<keyword evidence="1" id="KW-0456">Lyase</keyword>
<name>A0A511XB76_9PROT</name>
<dbReference type="Gene3D" id="1.10.275.10">
    <property type="entry name" value="Fumarase/aspartase (N-terminal domain)"/>
    <property type="match status" value="1"/>
</dbReference>
<dbReference type="SUPFAM" id="SSF48557">
    <property type="entry name" value="L-aspartase-like"/>
    <property type="match status" value="1"/>
</dbReference>
<accession>A0A511XB76</accession>
<dbReference type="GO" id="GO:0016841">
    <property type="term" value="F:ammonia-lyase activity"/>
    <property type="evidence" value="ECO:0007669"/>
    <property type="project" value="UniProtKB-ARBA"/>
</dbReference>
<dbReference type="CDD" id="cd00332">
    <property type="entry name" value="PAL-HAL"/>
    <property type="match status" value="1"/>
</dbReference>
<dbReference type="STRING" id="1120919.GCA_000429165_01018"/>
<sequence length="510" mass="53629">MPHTHASSDGVIELKESLRWRDVAAVAEGKRVILSAAALARVTAGDDRRRTIVASGDRVYGVTTGVGALSEVVVSREAQSALSHNILRSHAVGVGALLPPVETRAIMVAAVNNFAHGRSGVRPAVVAQILDLLNAGCTPSVPRDGSVGYLTHMAHIALTLVGEGAAMSPVDDRETDGAAALARIGREPLRLEAKEGLSLVNGTPCATGMGALLLARLERWLDWADAIAALTFECLEGQDVIFRPESTTLRARPGMALVAARMAKLLEGSVRIEAARGKRTQDALSLRTIPHLHGAVRDVWTNAADCVDRELASVTDNPALLDSADGPFAMSEAHAVSPDIGLAFDQLGVAIAELGMISERRLDRMLNPMLSGLPAFLAGASGAESGFMIAQYTASALVSANRRDGLPASLDGGVTSALQEDMLCHATAAVTKAQAILDRTALILTIELLAAAQACDLVGCVEKLAPRTRQVFGFVRSDVARYADDRPLAGDIARMKARLAETPVERVVPV</sequence>
<dbReference type="EMBL" id="BJYF01000011">
    <property type="protein sequence ID" value="GEN60162.1"/>
    <property type="molecule type" value="Genomic_DNA"/>
</dbReference>
<dbReference type="InterPro" id="IPR024083">
    <property type="entry name" value="Fumarase/histidase_N"/>
</dbReference>
<protein>
    <submittedName>
        <fullName evidence="1">Histidine ammonia-lyase</fullName>
    </submittedName>
</protein>
<dbReference type="RefSeq" id="WP_051291959.1">
    <property type="nucleotide sequence ID" value="NZ_AUBI01000003.1"/>
</dbReference>
<gene>
    <name evidence="1" type="primary">hutH2</name>
    <name evidence="1" type="ORF">ANI02nite_20460</name>
</gene>
<dbReference type="Gene3D" id="1.20.200.10">
    <property type="entry name" value="Fumarase/aspartase (Central domain)"/>
    <property type="match status" value="1"/>
</dbReference>
<dbReference type="AlphaFoldDB" id="A0A511XB76"/>
<reference evidence="1 2" key="1">
    <citation type="submission" date="2019-07" db="EMBL/GenBank/DDBJ databases">
        <title>Whole genome shotgun sequence of Acetobacter nitrogenifigens NBRC 105050.</title>
        <authorList>
            <person name="Hosoyama A."/>
            <person name="Uohara A."/>
            <person name="Ohji S."/>
            <person name="Ichikawa N."/>
        </authorList>
    </citation>
    <scope>NUCLEOTIDE SEQUENCE [LARGE SCALE GENOMIC DNA]</scope>
    <source>
        <strain evidence="1 2">NBRC 105050</strain>
    </source>
</reference>
<dbReference type="Proteomes" id="UP000321635">
    <property type="component" value="Unassembled WGS sequence"/>
</dbReference>
<keyword evidence="2" id="KW-1185">Reference proteome</keyword>
<comment type="caution">
    <text evidence="1">The sequence shown here is derived from an EMBL/GenBank/DDBJ whole genome shotgun (WGS) entry which is preliminary data.</text>
</comment>
<evidence type="ECO:0000313" key="2">
    <source>
        <dbReference type="Proteomes" id="UP000321635"/>
    </source>
</evidence>
<evidence type="ECO:0000313" key="1">
    <source>
        <dbReference type="EMBL" id="GEN60162.1"/>
    </source>
</evidence>
<dbReference type="Pfam" id="PF00221">
    <property type="entry name" value="Lyase_aromatic"/>
    <property type="match status" value="1"/>
</dbReference>
<proteinExistence type="predicted"/>
<dbReference type="InterPro" id="IPR001106">
    <property type="entry name" value="Aromatic_Lyase"/>
</dbReference>
<dbReference type="PANTHER" id="PTHR10362">
    <property type="entry name" value="HISTIDINE AMMONIA-LYASE"/>
    <property type="match status" value="1"/>
</dbReference>
<dbReference type="OrthoDB" id="9806955at2"/>
<organism evidence="1 2">
    <name type="scientific">Acetobacter nitrogenifigens DSM 23921 = NBRC 105050</name>
    <dbReference type="NCBI Taxonomy" id="1120919"/>
    <lineage>
        <taxon>Bacteria</taxon>
        <taxon>Pseudomonadati</taxon>
        <taxon>Pseudomonadota</taxon>
        <taxon>Alphaproteobacteria</taxon>
        <taxon>Acetobacterales</taxon>
        <taxon>Acetobacteraceae</taxon>
        <taxon>Acetobacter</taxon>
    </lineage>
</organism>
<dbReference type="InterPro" id="IPR008948">
    <property type="entry name" value="L-Aspartase-like"/>
</dbReference>